<gene>
    <name evidence="1" type="ORF">AVEN_24876_1</name>
</gene>
<dbReference type="EMBL" id="BGPR01003726">
    <property type="protein sequence ID" value="GBM91701.1"/>
    <property type="molecule type" value="Genomic_DNA"/>
</dbReference>
<evidence type="ECO:0000313" key="2">
    <source>
        <dbReference type="Proteomes" id="UP000499080"/>
    </source>
</evidence>
<protein>
    <submittedName>
        <fullName evidence="1">Uncharacterized protein</fullName>
    </submittedName>
</protein>
<accession>A0A4Y2JMU5</accession>
<sequence length="112" mass="13020">MKETDEVRKTLVPITFPHSHQAVEAFGLSVHQFIETVIEEIKVQAEEQFNDGFLDFVICSEMDTCQVLFQKFKEIKNHVVRDPGCREGVSISRWWTCSTDLRTCFMTCSRTK</sequence>
<dbReference type="Proteomes" id="UP000499080">
    <property type="component" value="Unassembled WGS sequence"/>
</dbReference>
<name>A0A4Y2JMU5_ARAVE</name>
<keyword evidence="2" id="KW-1185">Reference proteome</keyword>
<proteinExistence type="predicted"/>
<reference evidence="1 2" key="1">
    <citation type="journal article" date="2019" name="Sci. Rep.">
        <title>Orb-weaving spider Araneus ventricosus genome elucidates the spidroin gene catalogue.</title>
        <authorList>
            <person name="Kono N."/>
            <person name="Nakamura H."/>
            <person name="Ohtoshi R."/>
            <person name="Moran D.A.P."/>
            <person name="Shinohara A."/>
            <person name="Yoshida Y."/>
            <person name="Fujiwara M."/>
            <person name="Mori M."/>
            <person name="Tomita M."/>
            <person name="Arakawa K."/>
        </authorList>
    </citation>
    <scope>NUCLEOTIDE SEQUENCE [LARGE SCALE GENOMIC DNA]</scope>
</reference>
<organism evidence="1 2">
    <name type="scientific">Araneus ventricosus</name>
    <name type="common">Orbweaver spider</name>
    <name type="synonym">Epeira ventricosa</name>
    <dbReference type="NCBI Taxonomy" id="182803"/>
    <lineage>
        <taxon>Eukaryota</taxon>
        <taxon>Metazoa</taxon>
        <taxon>Ecdysozoa</taxon>
        <taxon>Arthropoda</taxon>
        <taxon>Chelicerata</taxon>
        <taxon>Arachnida</taxon>
        <taxon>Araneae</taxon>
        <taxon>Araneomorphae</taxon>
        <taxon>Entelegynae</taxon>
        <taxon>Araneoidea</taxon>
        <taxon>Araneidae</taxon>
        <taxon>Araneus</taxon>
    </lineage>
</organism>
<comment type="caution">
    <text evidence="1">The sequence shown here is derived from an EMBL/GenBank/DDBJ whole genome shotgun (WGS) entry which is preliminary data.</text>
</comment>
<dbReference type="AlphaFoldDB" id="A0A4Y2JMU5"/>
<evidence type="ECO:0000313" key="1">
    <source>
        <dbReference type="EMBL" id="GBM91701.1"/>
    </source>
</evidence>